<evidence type="ECO:0000313" key="3">
    <source>
        <dbReference type="Proteomes" id="UP000053477"/>
    </source>
</evidence>
<evidence type="ECO:0000256" key="1">
    <source>
        <dbReference type="SAM" id="Phobius"/>
    </source>
</evidence>
<dbReference type="AlphaFoldDB" id="A0A0H2S6U1"/>
<keyword evidence="1" id="KW-0812">Transmembrane</keyword>
<proteinExistence type="predicted"/>
<dbReference type="EMBL" id="KQ085885">
    <property type="protein sequence ID" value="KLO19689.1"/>
    <property type="molecule type" value="Genomic_DNA"/>
</dbReference>
<evidence type="ECO:0000313" key="2">
    <source>
        <dbReference type="EMBL" id="KLO19689.1"/>
    </source>
</evidence>
<keyword evidence="1" id="KW-1133">Transmembrane helix</keyword>
<dbReference type="OrthoDB" id="3232644at2759"/>
<dbReference type="InParanoid" id="A0A0H2S6U1"/>
<name>A0A0H2S6U1_9AGAM</name>
<gene>
    <name evidence="2" type="ORF">SCHPADRAFT_935178</name>
</gene>
<dbReference type="Proteomes" id="UP000053477">
    <property type="component" value="Unassembled WGS sequence"/>
</dbReference>
<reference evidence="2 3" key="1">
    <citation type="submission" date="2015-04" db="EMBL/GenBank/DDBJ databases">
        <title>Complete genome sequence of Schizopora paradoxa KUC8140, a cosmopolitan wood degrader in East Asia.</title>
        <authorList>
            <consortium name="DOE Joint Genome Institute"/>
            <person name="Min B."/>
            <person name="Park H."/>
            <person name="Jang Y."/>
            <person name="Kim J.-J."/>
            <person name="Kim K.H."/>
            <person name="Pangilinan J."/>
            <person name="Lipzen A."/>
            <person name="Riley R."/>
            <person name="Grigoriev I.V."/>
            <person name="Spatafora J.W."/>
            <person name="Choi I.-G."/>
        </authorList>
    </citation>
    <scope>NUCLEOTIDE SEQUENCE [LARGE SCALE GENOMIC DNA]</scope>
    <source>
        <strain evidence="2 3">KUC8140</strain>
    </source>
</reference>
<keyword evidence="1" id="KW-0472">Membrane</keyword>
<feature type="transmembrane region" description="Helical" evidence="1">
    <location>
        <begin position="68"/>
        <end position="91"/>
    </location>
</feature>
<accession>A0A0H2S6U1</accession>
<organism evidence="2 3">
    <name type="scientific">Schizopora paradoxa</name>
    <dbReference type="NCBI Taxonomy" id="27342"/>
    <lineage>
        <taxon>Eukaryota</taxon>
        <taxon>Fungi</taxon>
        <taxon>Dikarya</taxon>
        <taxon>Basidiomycota</taxon>
        <taxon>Agaricomycotina</taxon>
        <taxon>Agaricomycetes</taxon>
        <taxon>Hymenochaetales</taxon>
        <taxon>Schizoporaceae</taxon>
        <taxon>Schizopora</taxon>
    </lineage>
</organism>
<sequence length="443" mass="51779">MDEKQKRRVRVSAHVLPPEIWLRILRWATLVPNALDTDAPDPFAYPPVPSSELMQEEIRRSLRTKRSLVLVCKLWHELSIAFLYEVIYVGLMKTLSRLEYALMWGVEKEDTAKALVKRWTKRLDIAIRDLRTHDIKPFQVARFFGSFAPNLEIVVVRKSDMQNLFCRKLMGMLSTTNTNLVVFDSTHEMHDGPEAHERTVEEMRISDDDWERMYETNLWHMDLYKFESMRRLYINPHNISSTAIQTVRGMQPPLHMPHLQFFYLDNTFPIYVDLRGDGTDLPFHLSYCGGSPSFLAEYIDKSPGLGARITTFEWLAPWVEFQEVFNVISERCPQLRNLILKVAMWDFVVDELPKATLPKNVRCLGLRSYKPDDKRPLMRKLCEAVAQCSLAAKSIRVVRFMDRQANKNLREKSTQFSLKMKSELDEKKISLEAFDGRPLFQEA</sequence>
<protein>
    <recommendedName>
        <fullName evidence="4">F-box domain-containing protein</fullName>
    </recommendedName>
</protein>
<evidence type="ECO:0008006" key="4">
    <source>
        <dbReference type="Google" id="ProtNLM"/>
    </source>
</evidence>
<keyword evidence="3" id="KW-1185">Reference proteome</keyword>